<evidence type="ECO:0000256" key="1">
    <source>
        <dbReference type="ARBA" id="ARBA00003926"/>
    </source>
</evidence>
<feature type="region of interest" description="Disordered" evidence="18">
    <location>
        <begin position="589"/>
        <end position="615"/>
    </location>
</feature>
<keyword evidence="11" id="KW-0406">Ion transport</keyword>
<dbReference type="GO" id="GO:0005525">
    <property type="term" value="F:GTP binding"/>
    <property type="evidence" value="ECO:0007669"/>
    <property type="project" value="UniProtKB-KW"/>
</dbReference>
<dbReference type="InterPro" id="IPR011640">
    <property type="entry name" value="Fe2_transport_prot_B_C"/>
</dbReference>
<evidence type="ECO:0000256" key="16">
    <source>
        <dbReference type="PIRSR" id="PIRSR603373-2"/>
    </source>
</evidence>
<keyword evidence="9 17" id="KW-1133">Transmembrane helix</keyword>
<keyword evidence="4" id="KW-1003">Cell membrane</keyword>
<sequence length="795" mass="86916">MEQAGKIKIALAGNPNCGKTTIFNNITGAKQHVGNYPGVTVEKKEGHCKFDGKDLLFVDLPGTYSLTARSLDEVVARNVIINEKPDIIVNVLDASNLERNLYLAAQLVELDRPMIVALNMMDIAERMGVKIDLKKLGEQLGAVVVPLVGSKNIGTKELLDVIVNTKMAESIINAKVDYGAEVEPSIRTLTDAIEKTGIIKYPLRWLAVKLLENDEDVVAKVKAMEGTQKIVTLASSLRDGLKNQIDLDFYFAQCRHQFAVKAFNNSVVAVGTSDTLSDKIDRVLTNRILGIPIFLALMWIMFTAVIDLGAYPQGWLDTLFGIVGDYLGNVIVDEQLKSLVVDGVIGGVGSVLSFVPLIILLYLFISLLEDSGYMARAAFLIDRAMRSLGLHGKSFIPMILGFGCNVPGIMAARTLDNEKDRMVTILACPFMSCGARLPVYTLLIAAFFGASGYGGTVLFGMYILGIIVAVGVAVVMRHSVFKGEQEPFVMELPPYHIPTIKGVLMHMWERTILYIKKAGTIILGASIIVWFLTAYPMDVEYSQDFNAARDQVSEQADAQTAAILQSYGFSNIEDNAELNDMFQSMVAAADEEKDAEDSEDQDVQSVQQAEEMEAKPEYPDAFSDLQEKNPTIYAQALPLFDIKTRADDETGALDDKEKAEKLSQSYAARLGRFVEPAIAPLGFDWKIGVGLVACTAAKEVMVSTLATIYSVEADDAHEANLVTFLAEDPSFNPAIALSLMVFCLLYMPCVASLAVIKRETNSWKWMFFSAGLGVVLAYVFAFVVYQLALMAGLGA</sequence>
<evidence type="ECO:0000256" key="18">
    <source>
        <dbReference type="SAM" id="MobiDB-lite"/>
    </source>
</evidence>
<keyword evidence="8 15" id="KW-0547">Nucleotide-binding</keyword>
<evidence type="ECO:0000256" key="17">
    <source>
        <dbReference type="RuleBase" id="RU362098"/>
    </source>
</evidence>
<accession>A0A0J6WUD8</accession>
<keyword evidence="16" id="KW-0479">Metal-binding</keyword>
<organism evidence="20 21">
    <name type="scientific">Megasphaera cerevisiae DSM 20462</name>
    <dbReference type="NCBI Taxonomy" id="1122219"/>
    <lineage>
        <taxon>Bacteria</taxon>
        <taxon>Bacillati</taxon>
        <taxon>Bacillota</taxon>
        <taxon>Negativicutes</taxon>
        <taxon>Veillonellales</taxon>
        <taxon>Veillonellaceae</taxon>
        <taxon>Megasphaera</taxon>
    </lineage>
</organism>
<evidence type="ECO:0000256" key="15">
    <source>
        <dbReference type="PIRSR" id="PIRSR603373-1"/>
    </source>
</evidence>
<evidence type="ECO:0000256" key="10">
    <source>
        <dbReference type="ARBA" id="ARBA00023004"/>
    </source>
</evidence>
<evidence type="ECO:0000256" key="11">
    <source>
        <dbReference type="ARBA" id="ARBA00023065"/>
    </source>
</evidence>
<feature type="binding site" evidence="16">
    <location>
        <position position="28"/>
    </location>
    <ligand>
        <name>Mg(2+)</name>
        <dbReference type="ChEBI" id="CHEBI:18420"/>
        <label>2</label>
    </ligand>
</feature>
<dbReference type="PRINTS" id="PR00326">
    <property type="entry name" value="GTP1OBG"/>
</dbReference>
<feature type="binding site" evidence="15">
    <location>
        <begin position="59"/>
        <end position="62"/>
    </location>
    <ligand>
        <name>GTP</name>
        <dbReference type="ChEBI" id="CHEBI:37565"/>
        <label>1</label>
    </ligand>
</feature>
<feature type="binding site" evidence="15">
    <location>
        <begin position="38"/>
        <end position="42"/>
    </location>
    <ligand>
        <name>GTP</name>
        <dbReference type="ChEBI" id="CHEBI:37565"/>
        <label>1</label>
    </ligand>
</feature>
<dbReference type="NCBIfam" id="TIGR00231">
    <property type="entry name" value="small_GTP"/>
    <property type="match status" value="1"/>
</dbReference>
<reference evidence="20 21" key="1">
    <citation type="submission" date="2015-06" db="EMBL/GenBank/DDBJ databases">
        <title>Draft genome sequence of beer spoilage bacterium Megasphaera cerevisiae type strain 20462.</title>
        <authorList>
            <person name="Kutumbaka K."/>
            <person name="Pasmowitz J."/>
            <person name="Mategko J."/>
            <person name="Reyes D."/>
            <person name="Friedrich A."/>
            <person name="Han S."/>
            <person name="Martens-Habbena W."/>
            <person name="Neal-McKinney J."/>
            <person name="Janagama H.K."/>
            <person name="Nadala C."/>
            <person name="Samadpour M."/>
        </authorList>
    </citation>
    <scope>NUCLEOTIDE SEQUENCE [LARGE SCALE GENOMIC DNA]</scope>
    <source>
        <strain evidence="20 21">DSM 20462</strain>
    </source>
</reference>
<feature type="binding site" evidence="15">
    <location>
        <begin position="13"/>
        <end position="20"/>
    </location>
    <ligand>
        <name>GTP</name>
        <dbReference type="ChEBI" id="CHEBI:37565"/>
        <label>1</label>
    </ligand>
</feature>
<comment type="caution">
    <text evidence="17">Lacks conserved residue(s) required for the propagation of feature annotation.</text>
</comment>
<dbReference type="NCBIfam" id="TIGR00437">
    <property type="entry name" value="feoB"/>
    <property type="match status" value="1"/>
</dbReference>
<dbReference type="GO" id="GO:0015093">
    <property type="term" value="F:ferrous iron transmembrane transporter activity"/>
    <property type="evidence" value="ECO:0007669"/>
    <property type="project" value="UniProtKB-UniRule"/>
</dbReference>
<evidence type="ECO:0000256" key="4">
    <source>
        <dbReference type="ARBA" id="ARBA00022475"/>
    </source>
</evidence>
<feature type="transmembrane region" description="Helical" evidence="17">
    <location>
        <begin position="344"/>
        <end position="365"/>
    </location>
</feature>
<evidence type="ECO:0000256" key="13">
    <source>
        <dbReference type="ARBA" id="ARBA00023136"/>
    </source>
</evidence>
<feature type="transmembrane region" description="Helical" evidence="17">
    <location>
        <begin position="288"/>
        <end position="308"/>
    </location>
</feature>
<name>A0A0J6WUD8_9FIRM</name>
<feature type="transmembrane region" description="Helical" evidence="17">
    <location>
        <begin position="514"/>
        <end position="535"/>
    </location>
</feature>
<keyword evidence="7 17" id="KW-0812">Transmembrane</keyword>
<dbReference type="AlphaFoldDB" id="A0A0J6WUD8"/>
<dbReference type="PROSITE" id="PS51711">
    <property type="entry name" value="G_FEOB"/>
    <property type="match status" value="1"/>
</dbReference>
<proteinExistence type="inferred from homology"/>
<dbReference type="InterPro" id="IPR006073">
    <property type="entry name" value="GTP-bd"/>
</dbReference>
<feature type="binding site" evidence="15">
    <location>
        <begin position="119"/>
        <end position="122"/>
    </location>
    <ligand>
        <name>GTP</name>
        <dbReference type="ChEBI" id="CHEBI:37565"/>
        <label>1</label>
    </ligand>
</feature>
<evidence type="ECO:0000256" key="8">
    <source>
        <dbReference type="ARBA" id="ARBA00022741"/>
    </source>
</evidence>
<dbReference type="InterPro" id="IPR050860">
    <property type="entry name" value="FeoB_GTPase"/>
</dbReference>
<comment type="similarity">
    <text evidence="17">Belongs to the TRAFAC class TrmE-Era-EngA-EngB-Septin-like GTPase superfamily. FeoB GTPase (TC 9.A.8) family.</text>
</comment>
<dbReference type="OrthoDB" id="9809127at2"/>
<evidence type="ECO:0000256" key="14">
    <source>
        <dbReference type="NCBIfam" id="TIGR00437"/>
    </source>
</evidence>
<feature type="compositionally biased region" description="Acidic residues" evidence="18">
    <location>
        <begin position="589"/>
        <end position="602"/>
    </location>
</feature>
<dbReference type="InterPro" id="IPR005225">
    <property type="entry name" value="Small_GTP-bd"/>
</dbReference>
<evidence type="ECO:0000256" key="6">
    <source>
        <dbReference type="ARBA" id="ARBA00022519"/>
    </source>
</evidence>
<dbReference type="InterPro" id="IPR027417">
    <property type="entry name" value="P-loop_NTPase"/>
</dbReference>
<dbReference type="Pfam" id="PF02421">
    <property type="entry name" value="FeoB_N"/>
    <property type="match status" value="1"/>
</dbReference>
<dbReference type="PANTHER" id="PTHR43185">
    <property type="entry name" value="FERROUS IRON TRANSPORT PROTEIN B"/>
    <property type="match status" value="1"/>
</dbReference>
<evidence type="ECO:0000256" key="5">
    <source>
        <dbReference type="ARBA" id="ARBA00022496"/>
    </source>
</evidence>
<keyword evidence="6" id="KW-0997">Cell inner membrane</keyword>
<keyword evidence="10 17" id="KW-0408">Iron</keyword>
<dbReference type="STRING" id="39029.BSR42_00775"/>
<keyword evidence="21" id="KW-1185">Reference proteome</keyword>
<keyword evidence="12 15" id="KW-0342">GTP-binding</keyword>
<evidence type="ECO:0000313" key="20">
    <source>
        <dbReference type="EMBL" id="KMO86144.1"/>
    </source>
</evidence>
<comment type="subcellular location">
    <subcellularLocation>
        <location evidence="2">Cell inner membrane</location>
        <topology evidence="2">Multi-pass membrane protein</topology>
    </subcellularLocation>
    <subcellularLocation>
        <location evidence="17">Cell membrane</location>
        <topology evidence="17">Multi-pass membrane protein</topology>
    </subcellularLocation>
</comment>
<comment type="function">
    <text evidence="1 17">Probable transporter of a GTP-driven Fe(2+) uptake system.</text>
</comment>
<dbReference type="Pfam" id="PF07664">
    <property type="entry name" value="FeoB_C"/>
    <property type="match status" value="1"/>
</dbReference>
<dbReference type="RefSeq" id="WP_048514608.1">
    <property type="nucleotide sequence ID" value="NZ_FUXD01000002.1"/>
</dbReference>
<evidence type="ECO:0000256" key="12">
    <source>
        <dbReference type="ARBA" id="ARBA00023134"/>
    </source>
</evidence>
<dbReference type="GO" id="GO:0046872">
    <property type="term" value="F:metal ion binding"/>
    <property type="evidence" value="ECO:0007669"/>
    <property type="project" value="UniProtKB-KW"/>
</dbReference>
<dbReference type="EMBL" id="LEKT01000031">
    <property type="protein sequence ID" value="KMO86144.1"/>
    <property type="molecule type" value="Genomic_DNA"/>
</dbReference>
<dbReference type="InterPro" id="IPR003373">
    <property type="entry name" value="Fe2_transport_prot-B"/>
</dbReference>
<comment type="caution">
    <text evidence="20">The sequence shown here is derived from an EMBL/GenBank/DDBJ whole genome shotgun (WGS) entry which is preliminary data.</text>
</comment>
<keyword evidence="3 17" id="KW-0813">Transport</keyword>
<dbReference type="InterPro" id="IPR041069">
    <property type="entry name" value="FeoB_Cyto"/>
</dbReference>
<feature type="binding site" evidence="16">
    <location>
        <position position="27"/>
    </location>
    <ligand>
        <name>Mg(2+)</name>
        <dbReference type="ChEBI" id="CHEBI:18420"/>
        <label>2</label>
    </ligand>
</feature>
<dbReference type="FunFam" id="3.40.50.300:FF:000426">
    <property type="entry name" value="Ferrous iron transport protein B"/>
    <property type="match status" value="1"/>
</dbReference>
<dbReference type="Pfam" id="PF07670">
    <property type="entry name" value="Gate"/>
    <property type="match status" value="2"/>
</dbReference>
<evidence type="ECO:0000256" key="2">
    <source>
        <dbReference type="ARBA" id="ARBA00004429"/>
    </source>
</evidence>
<protein>
    <recommendedName>
        <fullName evidence="14 17">Ferrous iron transport protein B</fullName>
    </recommendedName>
</protein>
<dbReference type="Proteomes" id="UP000036503">
    <property type="component" value="Unassembled WGS sequence"/>
</dbReference>
<feature type="binding site" evidence="16">
    <location>
        <position position="24"/>
    </location>
    <ligand>
        <name>Mg(2+)</name>
        <dbReference type="ChEBI" id="CHEBI:18420"/>
        <label>2</label>
    </ligand>
</feature>
<dbReference type="InterPro" id="IPR011642">
    <property type="entry name" value="Gate_dom"/>
</dbReference>
<feature type="transmembrane region" description="Helical" evidence="17">
    <location>
        <begin position="767"/>
        <end position="788"/>
    </location>
</feature>
<evidence type="ECO:0000259" key="19">
    <source>
        <dbReference type="PROSITE" id="PS51711"/>
    </source>
</evidence>
<dbReference type="GO" id="GO:0005886">
    <property type="term" value="C:plasma membrane"/>
    <property type="evidence" value="ECO:0007669"/>
    <property type="project" value="UniProtKB-SubCell"/>
</dbReference>
<feature type="transmembrane region" description="Helical" evidence="17">
    <location>
        <begin position="456"/>
        <end position="476"/>
    </location>
</feature>
<dbReference type="PATRIC" id="fig|1122219.3.peg.1719"/>
<evidence type="ECO:0000256" key="7">
    <source>
        <dbReference type="ARBA" id="ARBA00022692"/>
    </source>
</evidence>
<dbReference type="Pfam" id="PF17910">
    <property type="entry name" value="FeoB_Cyto"/>
    <property type="match status" value="1"/>
</dbReference>
<gene>
    <name evidence="20" type="ORF">AB840_09510</name>
</gene>
<keyword evidence="5 17" id="KW-0410">Iron transport</keyword>
<feature type="domain" description="FeoB-type G" evidence="19">
    <location>
        <begin position="6"/>
        <end position="168"/>
    </location>
</feature>
<dbReference type="SUPFAM" id="SSF52540">
    <property type="entry name" value="P-loop containing nucleoside triphosphate hydrolases"/>
    <property type="match status" value="1"/>
</dbReference>
<evidence type="ECO:0000313" key="21">
    <source>
        <dbReference type="Proteomes" id="UP000036503"/>
    </source>
</evidence>
<dbReference type="CDD" id="cd01879">
    <property type="entry name" value="FeoB"/>
    <property type="match status" value="1"/>
</dbReference>
<dbReference type="Gene3D" id="1.10.287.1770">
    <property type="match status" value="1"/>
</dbReference>
<dbReference type="InterPro" id="IPR030389">
    <property type="entry name" value="G_FEOB_dom"/>
</dbReference>
<feature type="transmembrane region" description="Helical" evidence="17">
    <location>
        <begin position="424"/>
        <end position="450"/>
    </location>
</feature>
<keyword evidence="13 17" id="KW-0472">Membrane</keyword>
<evidence type="ECO:0000256" key="9">
    <source>
        <dbReference type="ARBA" id="ARBA00022989"/>
    </source>
</evidence>
<dbReference type="InParanoid" id="A0A0J6WUD8"/>
<feature type="transmembrane region" description="Helical" evidence="17">
    <location>
        <begin position="734"/>
        <end position="755"/>
    </location>
</feature>
<keyword evidence="16" id="KW-0460">Magnesium</keyword>
<dbReference type="PANTHER" id="PTHR43185:SF1">
    <property type="entry name" value="FE(2+) TRANSPORTER FEOB"/>
    <property type="match status" value="1"/>
</dbReference>
<dbReference type="Gene3D" id="3.40.50.300">
    <property type="entry name" value="P-loop containing nucleotide triphosphate hydrolases"/>
    <property type="match status" value="1"/>
</dbReference>
<evidence type="ECO:0000256" key="3">
    <source>
        <dbReference type="ARBA" id="ARBA00022448"/>
    </source>
</evidence>